<dbReference type="AlphaFoldDB" id="A0A366E731"/>
<keyword evidence="1" id="KW-0812">Transmembrane</keyword>
<organism evidence="2 3">
    <name type="scientific">Pseudochrobactrum asaccharolyticum</name>
    <dbReference type="NCBI Taxonomy" id="354351"/>
    <lineage>
        <taxon>Bacteria</taxon>
        <taxon>Pseudomonadati</taxon>
        <taxon>Pseudomonadota</taxon>
        <taxon>Alphaproteobacteria</taxon>
        <taxon>Hyphomicrobiales</taxon>
        <taxon>Brucellaceae</taxon>
        <taxon>Pseudochrobactrum</taxon>
    </lineage>
</organism>
<sequence length="97" mass="10805">MCEIAILRNKIMQSSNSVSAFPKLPARYISVVMPFILSVLMTFVVSLIATLKNLGFSADLLTHWMPAWGLSWIVAFPVLLLVLPLVRRLVGIVCHKP</sequence>
<evidence type="ECO:0000313" key="2">
    <source>
        <dbReference type="EMBL" id="RBO97885.1"/>
    </source>
</evidence>
<dbReference type="InterPro" id="IPR021529">
    <property type="entry name" value="DUF2798"/>
</dbReference>
<keyword evidence="1" id="KW-1133">Transmembrane helix</keyword>
<proteinExistence type="predicted"/>
<feature type="transmembrane region" description="Helical" evidence="1">
    <location>
        <begin position="28"/>
        <end position="49"/>
    </location>
</feature>
<accession>A0A366E731</accession>
<reference evidence="2 3" key="1">
    <citation type="submission" date="2018-06" db="EMBL/GenBank/DDBJ databases">
        <title>Genomic Encyclopedia of Type Strains, Phase IV (KMG-IV): sequencing the most valuable type-strain genomes for metagenomic binning, comparative biology and taxonomic classification.</title>
        <authorList>
            <person name="Goeker M."/>
        </authorList>
    </citation>
    <scope>NUCLEOTIDE SEQUENCE [LARGE SCALE GENOMIC DNA]</scope>
    <source>
        <strain evidence="2 3">DSM 25619</strain>
    </source>
</reference>
<gene>
    <name evidence="2" type="ORF">DFR47_102676</name>
</gene>
<feature type="transmembrane region" description="Helical" evidence="1">
    <location>
        <begin position="69"/>
        <end position="86"/>
    </location>
</feature>
<dbReference type="Pfam" id="PF11391">
    <property type="entry name" value="DUF2798"/>
    <property type="match status" value="1"/>
</dbReference>
<evidence type="ECO:0000256" key="1">
    <source>
        <dbReference type="SAM" id="Phobius"/>
    </source>
</evidence>
<name>A0A366E731_9HYPH</name>
<evidence type="ECO:0000313" key="3">
    <source>
        <dbReference type="Proteomes" id="UP000252893"/>
    </source>
</evidence>
<keyword evidence="1" id="KW-0472">Membrane</keyword>
<protein>
    <submittedName>
        <fullName evidence="2">Uncharacterized protein DUF2798</fullName>
    </submittedName>
</protein>
<dbReference type="Proteomes" id="UP000252893">
    <property type="component" value="Unassembled WGS sequence"/>
</dbReference>
<comment type="caution">
    <text evidence="2">The sequence shown here is derived from an EMBL/GenBank/DDBJ whole genome shotgun (WGS) entry which is preliminary data.</text>
</comment>
<dbReference type="EMBL" id="QNRH01000002">
    <property type="protein sequence ID" value="RBO97885.1"/>
    <property type="molecule type" value="Genomic_DNA"/>
</dbReference>
<keyword evidence="3" id="KW-1185">Reference proteome</keyword>